<dbReference type="PANTHER" id="PTHR42850:SF4">
    <property type="entry name" value="ZINC-DEPENDENT ENDOPOLYPHOSPHATASE"/>
    <property type="match status" value="1"/>
</dbReference>
<sequence length="153" mass="17986">MKKGTIIRKGQVKYINEDDYKRIFVISDLHGYYNLFLKFLEKVNLQKDDLLINLGDSCDRGTQSYELYMKYNEMIKEGYNVLHLLGNHEDMLLTAVNTLDESSIDHWYRNNGETTIESFKNVTGLTKEDFYDKEKNKFLVDFLSTFPTLIVSD</sequence>
<dbReference type="InterPro" id="IPR050126">
    <property type="entry name" value="Ap4A_hydrolase"/>
</dbReference>
<dbReference type="GO" id="GO:0016791">
    <property type="term" value="F:phosphatase activity"/>
    <property type="evidence" value="ECO:0007669"/>
    <property type="project" value="TreeGrafter"/>
</dbReference>
<dbReference type="InterPro" id="IPR004843">
    <property type="entry name" value="Calcineurin-like_PHP"/>
</dbReference>
<dbReference type="AlphaFoldDB" id="K1H9Z8"/>
<name>K1H9Z8_9FUSO</name>
<evidence type="ECO:0000313" key="2">
    <source>
        <dbReference type="EMBL" id="EKA92323.1"/>
    </source>
</evidence>
<organism evidence="2 3">
    <name type="scientific">Fusobacterium periodonticum D10</name>
    <dbReference type="NCBI Taxonomy" id="620833"/>
    <lineage>
        <taxon>Bacteria</taxon>
        <taxon>Fusobacteriati</taxon>
        <taxon>Fusobacteriota</taxon>
        <taxon>Fusobacteriia</taxon>
        <taxon>Fusobacteriales</taxon>
        <taxon>Fusobacteriaceae</taxon>
        <taxon>Fusobacterium</taxon>
    </lineage>
</organism>
<dbReference type="SUPFAM" id="SSF56300">
    <property type="entry name" value="Metallo-dependent phosphatases"/>
    <property type="match status" value="1"/>
</dbReference>
<dbReference type="GO" id="GO:0110154">
    <property type="term" value="P:RNA decapping"/>
    <property type="evidence" value="ECO:0007669"/>
    <property type="project" value="TreeGrafter"/>
</dbReference>
<comment type="caution">
    <text evidence="2">The sequence shown here is derived from an EMBL/GenBank/DDBJ whole genome shotgun (WGS) entry which is preliminary data.</text>
</comment>
<dbReference type="RefSeq" id="WP_005969966.1">
    <property type="nucleotide sequence ID" value="NZ_JH815447.1"/>
</dbReference>
<dbReference type="Pfam" id="PF00149">
    <property type="entry name" value="Metallophos"/>
    <property type="match status" value="1"/>
</dbReference>
<evidence type="ECO:0000259" key="1">
    <source>
        <dbReference type="Pfam" id="PF00149"/>
    </source>
</evidence>
<dbReference type="EMBL" id="ACIF01000394">
    <property type="protein sequence ID" value="EKA92323.1"/>
    <property type="molecule type" value="Genomic_DNA"/>
</dbReference>
<accession>K1H9Z8</accession>
<reference evidence="2 3" key="1">
    <citation type="submission" date="2012-05" db="EMBL/GenBank/DDBJ databases">
        <title>The Genome Sequence of Fusobacterium periodontium Oral Taxon 201 Strain D10.</title>
        <authorList>
            <consortium name="The Broad Institute Genome Sequencing Platform"/>
            <consortium name="The Broad Institute Genome Sequencing Center for Infectious Disease"/>
            <person name="Earl A."/>
            <person name="Ward D."/>
            <person name="Feldgarden M."/>
            <person name="Gevers D."/>
            <person name="Strauss J."/>
            <person name="Sibley C."/>
            <person name="White A."/>
            <person name="Ambrose C.E."/>
            <person name="Allen-Vercoe E."/>
            <person name="Walker B."/>
            <person name="Young S.K."/>
            <person name="Zeng Q."/>
            <person name="Gargeya S."/>
            <person name="Fitzgerald M."/>
            <person name="Haas B."/>
            <person name="Abouelleil A."/>
            <person name="Alvarado L."/>
            <person name="Arachchi H.M."/>
            <person name="Berlin A.M."/>
            <person name="Chapman S.B."/>
            <person name="Goldberg J."/>
            <person name="Griggs A."/>
            <person name="Gujja S."/>
            <person name="Hansen M."/>
            <person name="Howarth C."/>
            <person name="Imamovic A."/>
            <person name="Larimer J."/>
            <person name="McCowan C."/>
            <person name="Montmayeur A."/>
            <person name="Murphy C."/>
            <person name="Neiman D."/>
            <person name="Pearson M."/>
            <person name="Priest M."/>
            <person name="Roberts A."/>
            <person name="Saif S."/>
            <person name="Shea T."/>
            <person name="Sisk P."/>
            <person name="Sykes S."/>
            <person name="Wortman J."/>
            <person name="Nusbaum C."/>
            <person name="Birren B."/>
        </authorList>
    </citation>
    <scope>NUCLEOTIDE SEQUENCE [LARGE SCALE GENOMIC DNA]</scope>
    <source>
        <strain evidence="2 3">D10</strain>
    </source>
</reference>
<protein>
    <recommendedName>
        <fullName evidence="1">Calcineurin-like phosphoesterase domain-containing protein</fullName>
    </recommendedName>
</protein>
<dbReference type="HOGENOM" id="CLU_1717055_0_0_0"/>
<evidence type="ECO:0000313" key="3">
    <source>
        <dbReference type="Proteomes" id="UP000005809"/>
    </source>
</evidence>
<dbReference type="PANTHER" id="PTHR42850">
    <property type="entry name" value="METALLOPHOSPHOESTERASE"/>
    <property type="match status" value="1"/>
</dbReference>
<proteinExistence type="predicted"/>
<dbReference type="GO" id="GO:0008803">
    <property type="term" value="F:bis(5'-nucleosyl)-tetraphosphatase (symmetrical) activity"/>
    <property type="evidence" value="ECO:0007669"/>
    <property type="project" value="TreeGrafter"/>
</dbReference>
<dbReference type="Gene3D" id="3.60.21.10">
    <property type="match status" value="1"/>
</dbReference>
<dbReference type="GO" id="GO:0005737">
    <property type="term" value="C:cytoplasm"/>
    <property type="evidence" value="ECO:0007669"/>
    <property type="project" value="TreeGrafter"/>
</dbReference>
<feature type="domain" description="Calcineurin-like phosphoesterase" evidence="1">
    <location>
        <begin position="22"/>
        <end position="110"/>
    </location>
</feature>
<feature type="non-terminal residue" evidence="2">
    <location>
        <position position="153"/>
    </location>
</feature>
<dbReference type="InterPro" id="IPR029052">
    <property type="entry name" value="Metallo-depent_PP-like"/>
</dbReference>
<dbReference type="Proteomes" id="UP000005809">
    <property type="component" value="Unassembled WGS sequence"/>
</dbReference>
<gene>
    <name evidence="2" type="ORF">FPOG_02561</name>
</gene>